<dbReference type="Proteomes" id="UP000249081">
    <property type="component" value="Unassembled WGS sequence"/>
</dbReference>
<comment type="caution">
    <text evidence="1">The sequence shown here is derived from an EMBL/GenBank/DDBJ whole genome shotgun (WGS) entry which is preliminary data.</text>
</comment>
<sequence>MTSSPTVPDGLAELYEQDFCLWAEATALLLKDGRFSALDLAHLIEEIEDMSGSQKRAVFSNLRVLLLHLLKYKYQADKRSQSWLSTIVEHRLRIEDDLDASPSLKAYLRGNVPKAYQKARKQAAIETGLPMDTFPKQCPFTQADVVNLDWLPDCSDGQFD</sequence>
<name>A0A2W4WQ28_9CYAN</name>
<reference evidence="1 2" key="2">
    <citation type="submission" date="2018-06" db="EMBL/GenBank/DDBJ databases">
        <title>Metagenomic assembly of (sub)arctic Cyanobacteria and their associated microbiome from non-axenic cultures.</title>
        <authorList>
            <person name="Baurain D."/>
        </authorList>
    </citation>
    <scope>NUCLEOTIDE SEQUENCE [LARGE SCALE GENOMIC DNA]</scope>
    <source>
        <strain evidence="1">ULC041bin1</strain>
    </source>
</reference>
<reference evidence="2" key="1">
    <citation type="submission" date="2018-04" db="EMBL/GenBank/DDBJ databases">
        <authorList>
            <person name="Cornet L."/>
        </authorList>
    </citation>
    <scope>NUCLEOTIDE SEQUENCE [LARGE SCALE GENOMIC DNA]</scope>
</reference>
<dbReference type="InterPro" id="IPR002636">
    <property type="entry name" value="DUF29"/>
</dbReference>
<dbReference type="EMBL" id="QBMN01000022">
    <property type="protein sequence ID" value="PZO43979.1"/>
    <property type="molecule type" value="Genomic_DNA"/>
</dbReference>
<accession>A0A2W4WQ28</accession>
<organism evidence="1 2">
    <name type="scientific">Shackletoniella antarctica</name>
    <dbReference type="NCBI Taxonomy" id="268115"/>
    <lineage>
        <taxon>Bacteria</taxon>
        <taxon>Bacillati</taxon>
        <taxon>Cyanobacteriota</taxon>
        <taxon>Cyanophyceae</taxon>
        <taxon>Oculatellales</taxon>
        <taxon>Oculatellaceae</taxon>
        <taxon>Shackletoniella</taxon>
    </lineage>
</organism>
<dbReference type="Pfam" id="PF01724">
    <property type="entry name" value="DUF29"/>
    <property type="match status" value="1"/>
</dbReference>
<evidence type="ECO:0000313" key="2">
    <source>
        <dbReference type="Proteomes" id="UP000249081"/>
    </source>
</evidence>
<evidence type="ECO:0000313" key="1">
    <source>
        <dbReference type="EMBL" id="PZO43979.1"/>
    </source>
</evidence>
<proteinExistence type="predicted"/>
<dbReference type="Gene3D" id="1.20.1220.20">
    <property type="entry name" value="Uncharcterised protein PF01724"/>
    <property type="match status" value="1"/>
</dbReference>
<dbReference type="AlphaFoldDB" id="A0A2W4WQ28"/>
<gene>
    <name evidence="1" type="ORF">DCF17_05050</name>
</gene>
<dbReference type="PANTHER" id="PTHR34235">
    <property type="entry name" value="SLR1203 PROTEIN-RELATED"/>
    <property type="match status" value="1"/>
</dbReference>
<protein>
    <submittedName>
        <fullName evidence="1">DUF29 domain-containing protein</fullName>
    </submittedName>
</protein>